<dbReference type="STRING" id="3983.A0A2C9VEH9"/>
<dbReference type="PANTHER" id="PTHR23274:SF51">
    <property type="entry name" value="OS03G0423850 PROTEIN"/>
    <property type="match status" value="1"/>
</dbReference>
<organism evidence="2">
    <name type="scientific">Manihot esculenta</name>
    <name type="common">Cassava</name>
    <name type="synonym">Jatropha manihot</name>
    <dbReference type="NCBI Taxonomy" id="3983"/>
    <lineage>
        <taxon>Eukaryota</taxon>
        <taxon>Viridiplantae</taxon>
        <taxon>Streptophyta</taxon>
        <taxon>Embryophyta</taxon>
        <taxon>Tracheophyta</taxon>
        <taxon>Spermatophyta</taxon>
        <taxon>Magnoliopsida</taxon>
        <taxon>eudicotyledons</taxon>
        <taxon>Gunneridae</taxon>
        <taxon>Pentapetalae</taxon>
        <taxon>rosids</taxon>
        <taxon>fabids</taxon>
        <taxon>Malpighiales</taxon>
        <taxon>Euphorbiaceae</taxon>
        <taxon>Crotonoideae</taxon>
        <taxon>Manihoteae</taxon>
        <taxon>Manihot</taxon>
    </lineage>
</organism>
<evidence type="ECO:0000313" key="2">
    <source>
        <dbReference type="EMBL" id="OAY43615.1"/>
    </source>
</evidence>
<proteinExistence type="predicted"/>
<dbReference type="Pfam" id="PF21530">
    <property type="entry name" value="Pif1_2B_dom"/>
    <property type="match status" value="1"/>
</dbReference>
<sequence>MHLLQSQLTITIEKTQIDFAEWILSIGDDELLINNTSNVLASIISRVYYNFIEKHDDVNFLKERAIVTPMDGTVEEHKVSLKINTLIILLRNLNPSLGLYNGTRLLIREFDNRIIKAEIISGSYAGVQVCIPRIILSMADKKMAIYIEKKFSVKICYCMTINKTQGQTLKYEVISRVTSKYEITIAIEKYKSEAPDGYIACTKNIVYSEIFEDLNASIYV</sequence>
<reference evidence="2" key="1">
    <citation type="submission" date="2016-02" db="EMBL/GenBank/DDBJ databases">
        <title>WGS assembly of Manihot esculenta.</title>
        <authorList>
            <person name="Bredeson J.V."/>
            <person name="Prochnik S.E."/>
            <person name="Lyons J.B."/>
            <person name="Schmutz J."/>
            <person name="Grimwood J."/>
            <person name="Vrebalov J."/>
            <person name="Bart R.S."/>
            <person name="Amuge T."/>
            <person name="Ferguson M.E."/>
            <person name="Green R."/>
            <person name="Putnam N."/>
            <person name="Stites J."/>
            <person name="Rounsley S."/>
            <person name="Rokhsar D.S."/>
        </authorList>
    </citation>
    <scope>NUCLEOTIDE SEQUENCE [LARGE SCALE GENOMIC DNA]</scope>
    <source>
        <tissue evidence="2">Leaf</tissue>
    </source>
</reference>
<name>A0A2C9VEH9_MANES</name>
<gene>
    <name evidence="2" type="ORF">MANES_08G083600</name>
</gene>
<dbReference type="AlphaFoldDB" id="A0A2C9VEH9"/>
<dbReference type="SUPFAM" id="SSF52540">
    <property type="entry name" value="P-loop containing nucleoside triphosphate hydrolases"/>
    <property type="match status" value="1"/>
</dbReference>
<protein>
    <recommendedName>
        <fullName evidence="1">DNA helicase Pif1-like 2B domain-containing protein</fullName>
    </recommendedName>
</protein>
<dbReference type="InterPro" id="IPR049163">
    <property type="entry name" value="Pif1-like_2B_dom"/>
</dbReference>
<dbReference type="InterPro" id="IPR027417">
    <property type="entry name" value="P-loop_NTPase"/>
</dbReference>
<dbReference type="EMBL" id="CM004394">
    <property type="protein sequence ID" value="OAY43615.1"/>
    <property type="molecule type" value="Genomic_DNA"/>
</dbReference>
<dbReference type="PANTHER" id="PTHR23274">
    <property type="entry name" value="DNA HELICASE-RELATED"/>
    <property type="match status" value="1"/>
</dbReference>
<feature type="domain" description="DNA helicase Pif1-like 2B" evidence="1">
    <location>
        <begin position="76"/>
        <end position="110"/>
    </location>
</feature>
<accession>A0A2C9VEH9</accession>
<evidence type="ECO:0000259" key="1">
    <source>
        <dbReference type="Pfam" id="PF21530"/>
    </source>
</evidence>